<proteinExistence type="predicted"/>
<comment type="caution">
    <text evidence="1">The sequence shown here is derived from an EMBL/GenBank/DDBJ whole genome shotgun (WGS) entry which is preliminary data.</text>
</comment>
<protein>
    <submittedName>
        <fullName evidence="1">Kinase-like domain-containing protein</fullName>
    </submittedName>
</protein>
<keyword evidence="2" id="KW-1185">Reference proteome</keyword>
<dbReference type="EMBL" id="JAGIZQ010000007">
    <property type="protein sequence ID" value="KAH6617370.1"/>
    <property type="molecule type" value="Genomic_DNA"/>
</dbReference>
<sequence length="591" mass="68183">MADNAAQIARVRQRLAELREEEDRLRAEDDDIERRIQNEQVQGDEEHEEDEEQEEEEGEQQEDDEDKRFEFVQKRQAFQFEKFRTQGRFMTEGEIEAGKFLTIKIPKRGRYRGPGLLSGKWKGSRFNWDPDDIGTHTNSKEAKRARISLQRRLKAHNFHLERTLGWGGNGIASLYRFKRGPAGPVDYFVVKCNLDSQKSLRGLRREREMQTVYRNALHIVQTLDFTPAPGRSPAAFDPMIFLESLPRGSLHKVICSAQENEDPFPDRALWHMFRCLIKSCIAMEYPPSKDDKYLATDERGEIIQPLTKKVSERIPPDLQALYDQAVQDGTWKDMGNAPGGEGLVHFDIDPQNLLFGGFPTVVARDDPHYDFPVLKVGDFGNAFKVDDAFLASRHYMWTFREQAKPNFMAPEQFTAEWDWVANNPSEQVLVPEEDQKGDILPPPPIEIAGKYSWKTNLYQLALCMISAITFHLPSLPPFPGKMQITDPQDGTRKTVWSYGAYILGAKYKKVDPKLRHLVAWCLCEKPAHRPALGDLLQKVDVYLAAKRWGPENSNETMQRFMRRNVDLPPPPKKRTHWVDEPWDGGRAMPRY</sequence>
<name>A0ACB7NYT2_9PEZI</name>
<dbReference type="Proteomes" id="UP000724584">
    <property type="component" value="Unassembled WGS sequence"/>
</dbReference>
<reference evidence="1 2" key="1">
    <citation type="journal article" date="2021" name="Nat. Commun.">
        <title>Genetic determinants of endophytism in the Arabidopsis root mycobiome.</title>
        <authorList>
            <person name="Mesny F."/>
            <person name="Miyauchi S."/>
            <person name="Thiergart T."/>
            <person name="Pickel B."/>
            <person name="Atanasova L."/>
            <person name="Karlsson M."/>
            <person name="Huettel B."/>
            <person name="Barry K.W."/>
            <person name="Haridas S."/>
            <person name="Chen C."/>
            <person name="Bauer D."/>
            <person name="Andreopoulos W."/>
            <person name="Pangilinan J."/>
            <person name="LaButti K."/>
            <person name="Riley R."/>
            <person name="Lipzen A."/>
            <person name="Clum A."/>
            <person name="Drula E."/>
            <person name="Henrissat B."/>
            <person name="Kohler A."/>
            <person name="Grigoriev I.V."/>
            <person name="Martin F.M."/>
            <person name="Hacquard S."/>
        </authorList>
    </citation>
    <scope>NUCLEOTIDE SEQUENCE [LARGE SCALE GENOMIC DNA]</scope>
    <source>
        <strain evidence="1 2">MPI-SDFR-AT-0079</strain>
    </source>
</reference>
<accession>A0ACB7NYT2</accession>
<evidence type="ECO:0000313" key="2">
    <source>
        <dbReference type="Proteomes" id="UP000724584"/>
    </source>
</evidence>
<evidence type="ECO:0000313" key="1">
    <source>
        <dbReference type="EMBL" id="KAH6617370.1"/>
    </source>
</evidence>
<gene>
    <name evidence="1" type="ORF">F5144DRAFT_520429</name>
</gene>
<organism evidence="1 2">
    <name type="scientific">Chaetomium tenue</name>
    <dbReference type="NCBI Taxonomy" id="1854479"/>
    <lineage>
        <taxon>Eukaryota</taxon>
        <taxon>Fungi</taxon>
        <taxon>Dikarya</taxon>
        <taxon>Ascomycota</taxon>
        <taxon>Pezizomycotina</taxon>
        <taxon>Sordariomycetes</taxon>
        <taxon>Sordariomycetidae</taxon>
        <taxon>Sordariales</taxon>
        <taxon>Chaetomiaceae</taxon>
        <taxon>Chaetomium</taxon>
    </lineage>
</organism>